<keyword evidence="3" id="KW-1185">Reference proteome</keyword>
<name>A0ABP5TYE4_9PSEU</name>
<keyword evidence="1" id="KW-0472">Membrane</keyword>
<accession>A0ABP5TYE4</accession>
<gene>
    <name evidence="2" type="ORF">GCM10009854_47140</name>
</gene>
<keyword evidence="1" id="KW-0812">Transmembrane</keyword>
<evidence type="ECO:0000313" key="3">
    <source>
        <dbReference type="Proteomes" id="UP001501218"/>
    </source>
</evidence>
<evidence type="ECO:0000256" key="1">
    <source>
        <dbReference type="SAM" id="Phobius"/>
    </source>
</evidence>
<keyword evidence="1" id="KW-1133">Transmembrane helix</keyword>
<sequence length="83" mass="9254">MMTEFLVEWGPAGHGPHVDGPFWIFPLVFLALIAALVVTAIITMLRRSRRPSATERAKSVLAERFAGGELSAQEYRERLGELD</sequence>
<feature type="transmembrane region" description="Helical" evidence="1">
    <location>
        <begin position="20"/>
        <end position="42"/>
    </location>
</feature>
<reference evidence="3" key="1">
    <citation type="journal article" date="2019" name="Int. J. Syst. Evol. Microbiol.">
        <title>The Global Catalogue of Microorganisms (GCM) 10K type strain sequencing project: providing services to taxonomists for standard genome sequencing and annotation.</title>
        <authorList>
            <consortium name="The Broad Institute Genomics Platform"/>
            <consortium name="The Broad Institute Genome Sequencing Center for Infectious Disease"/>
            <person name="Wu L."/>
            <person name="Ma J."/>
        </authorList>
    </citation>
    <scope>NUCLEOTIDE SEQUENCE [LARGE SCALE GENOMIC DNA]</scope>
    <source>
        <strain evidence="3">JCM 16221</strain>
    </source>
</reference>
<comment type="caution">
    <text evidence="2">The sequence shown here is derived from an EMBL/GenBank/DDBJ whole genome shotgun (WGS) entry which is preliminary data.</text>
</comment>
<dbReference type="EMBL" id="BAAARA010000023">
    <property type="protein sequence ID" value="GAA2362132.1"/>
    <property type="molecule type" value="Genomic_DNA"/>
</dbReference>
<organism evidence="2 3">
    <name type="scientific">Saccharopolyspora halophila</name>
    <dbReference type="NCBI Taxonomy" id="405551"/>
    <lineage>
        <taxon>Bacteria</taxon>
        <taxon>Bacillati</taxon>
        <taxon>Actinomycetota</taxon>
        <taxon>Actinomycetes</taxon>
        <taxon>Pseudonocardiales</taxon>
        <taxon>Pseudonocardiaceae</taxon>
        <taxon>Saccharopolyspora</taxon>
    </lineage>
</organism>
<evidence type="ECO:0008006" key="4">
    <source>
        <dbReference type="Google" id="ProtNLM"/>
    </source>
</evidence>
<dbReference type="RefSeq" id="WP_344137215.1">
    <property type="nucleotide sequence ID" value="NZ_BAAARA010000023.1"/>
</dbReference>
<evidence type="ECO:0000313" key="2">
    <source>
        <dbReference type="EMBL" id="GAA2362132.1"/>
    </source>
</evidence>
<proteinExistence type="predicted"/>
<protein>
    <recommendedName>
        <fullName evidence="4">SHOCT domain-containing protein</fullName>
    </recommendedName>
</protein>
<dbReference type="Proteomes" id="UP001501218">
    <property type="component" value="Unassembled WGS sequence"/>
</dbReference>